<dbReference type="AlphaFoldDB" id="A0A1I7Y504"/>
<accession>A0A1I7Y504</accession>
<dbReference type="Proteomes" id="UP000095287">
    <property type="component" value="Unplaced"/>
</dbReference>
<organism evidence="1 2">
    <name type="scientific">Steinernema glaseri</name>
    <dbReference type="NCBI Taxonomy" id="37863"/>
    <lineage>
        <taxon>Eukaryota</taxon>
        <taxon>Metazoa</taxon>
        <taxon>Ecdysozoa</taxon>
        <taxon>Nematoda</taxon>
        <taxon>Chromadorea</taxon>
        <taxon>Rhabditida</taxon>
        <taxon>Tylenchina</taxon>
        <taxon>Panagrolaimomorpha</taxon>
        <taxon>Strongyloidoidea</taxon>
        <taxon>Steinernematidae</taxon>
        <taxon>Steinernema</taxon>
    </lineage>
</organism>
<name>A0A1I7Y504_9BILA</name>
<keyword evidence="1" id="KW-1185">Reference proteome</keyword>
<evidence type="ECO:0000313" key="2">
    <source>
        <dbReference type="WBParaSite" id="L893_g12541.t1"/>
    </source>
</evidence>
<protein>
    <submittedName>
        <fullName evidence="2">Uncharacterized protein</fullName>
    </submittedName>
</protein>
<proteinExistence type="predicted"/>
<reference evidence="2" key="1">
    <citation type="submission" date="2016-11" db="UniProtKB">
        <authorList>
            <consortium name="WormBaseParasite"/>
        </authorList>
    </citation>
    <scope>IDENTIFICATION</scope>
</reference>
<dbReference type="WBParaSite" id="L893_g12541.t1">
    <property type="protein sequence ID" value="L893_g12541.t1"/>
    <property type="gene ID" value="L893_g12541"/>
</dbReference>
<sequence length="163" mass="16857">MAAAGVASDIEEIGVAIGKVRCHDEGAIAREVLDVQTIKRGVVAEGDLAAVHGQVGDRVVCVQRPVGTAVDTDLLDVFKAASELRAVVQGHRRRATTCSHHIARNARLVKAQVAVVAPAVATSPSSDEDATVRSVVVPMAVSRITPLPAVSVEPLSTSMIAVA</sequence>
<evidence type="ECO:0000313" key="1">
    <source>
        <dbReference type="Proteomes" id="UP000095287"/>
    </source>
</evidence>